<dbReference type="PROSITE" id="PS50102">
    <property type="entry name" value="RRM"/>
    <property type="match status" value="1"/>
</dbReference>
<evidence type="ECO:0000256" key="2">
    <source>
        <dbReference type="PROSITE-ProRule" id="PRU00176"/>
    </source>
</evidence>
<proteinExistence type="predicted"/>
<dbReference type="GO" id="GO:0003729">
    <property type="term" value="F:mRNA binding"/>
    <property type="evidence" value="ECO:0007669"/>
    <property type="project" value="TreeGrafter"/>
</dbReference>
<reference evidence="5" key="1">
    <citation type="submission" date="2020-05" db="EMBL/GenBank/DDBJ databases">
        <title>Phylogenomic resolution of chytrid fungi.</title>
        <authorList>
            <person name="Stajich J.E."/>
            <person name="Amses K."/>
            <person name="Simmons R."/>
            <person name="Seto K."/>
            <person name="Myers J."/>
            <person name="Bonds A."/>
            <person name="Quandt C.A."/>
            <person name="Barry K."/>
            <person name="Liu P."/>
            <person name="Grigoriev I."/>
            <person name="Longcore J.E."/>
            <person name="James T.Y."/>
        </authorList>
    </citation>
    <scope>NUCLEOTIDE SEQUENCE</scope>
    <source>
        <strain evidence="5">JEL0513</strain>
    </source>
</reference>
<gene>
    <name evidence="5" type="ORF">HK100_004602</name>
</gene>
<evidence type="ECO:0000256" key="1">
    <source>
        <dbReference type="ARBA" id="ARBA00022884"/>
    </source>
</evidence>
<organism evidence="5 6">
    <name type="scientific">Physocladia obscura</name>
    <dbReference type="NCBI Taxonomy" id="109957"/>
    <lineage>
        <taxon>Eukaryota</taxon>
        <taxon>Fungi</taxon>
        <taxon>Fungi incertae sedis</taxon>
        <taxon>Chytridiomycota</taxon>
        <taxon>Chytridiomycota incertae sedis</taxon>
        <taxon>Chytridiomycetes</taxon>
        <taxon>Chytridiales</taxon>
        <taxon>Chytriomycetaceae</taxon>
        <taxon>Physocladia</taxon>
    </lineage>
</organism>
<evidence type="ECO:0000313" key="6">
    <source>
        <dbReference type="Proteomes" id="UP001211907"/>
    </source>
</evidence>
<dbReference type="PANTHER" id="PTHR48025:SF1">
    <property type="entry name" value="RRM DOMAIN-CONTAINING PROTEIN"/>
    <property type="match status" value="1"/>
</dbReference>
<evidence type="ECO:0000256" key="3">
    <source>
        <dbReference type="SAM" id="MobiDB-lite"/>
    </source>
</evidence>
<dbReference type="SUPFAM" id="SSF54928">
    <property type="entry name" value="RNA-binding domain, RBD"/>
    <property type="match status" value="1"/>
</dbReference>
<dbReference type="InterPro" id="IPR035979">
    <property type="entry name" value="RBD_domain_sf"/>
</dbReference>
<evidence type="ECO:0000259" key="4">
    <source>
        <dbReference type="PROSITE" id="PS50102"/>
    </source>
</evidence>
<keyword evidence="6" id="KW-1185">Reference proteome</keyword>
<dbReference type="Pfam" id="PF21380">
    <property type="entry name" value="Nrd1-Seb1_dom2"/>
    <property type="match status" value="1"/>
</dbReference>
<dbReference type="Gene3D" id="3.30.70.330">
    <property type="match status" value="1"/>
</dbReference>
<dbReference type="AlphaFoldDB" id="A0AAD5SSI2"/>
<dbReference type="SMART" id="SM00360">
    <property type="entry name" value="RRM"/>
    <property type="match status" value="1"/>
</dbReference>
<protein>
    <recommendedName>
        <fullName evidence="4">RRM domain-containing protein</fullName>
    </recommendedName>
</protein>
<sequence length="350" mass="37356">MPPALQGSTTPTVVTPASGISIIEKQPGAHDDVPVQQYPPPISLTYRGDGGSVNAIGGNNGGGGGYNLHGATGTPYVREWSSNRPKTIWGGRNPESYDRGLLSNGPKCITPILDPRPGASMRDVKIMTRTLFIGNLTNTTTTDMVRTAFASHARVRVCGATINAIKNTGFVKLYTREEAHAAKDAMNKFLIDGAPLTVGWGCGFGPREHFTYATGETAYPVTEMTDADRKAILGARFGGGCADGGYLIEEPDIQDPYEFSEGGNSGRGNFSRGGGASGRSGGSTSYRGHRGGGGGYDRDRYGRGDGRDRSRSRSRSRSPPRRGRGGSGGRDRYDDRDGRDRADKKRSRWA</sequence>
<dbReference type="InterPro" id="IPR012677">
    <property type="entry name" value="Nucleotide-bd_a/b_plait_sf"/>
</dbReference>
<feature type="domain" description="RRM" evidence="4">
    <location>
        <begin position="129"/>
        <end position="203"/>
    </location>
</feature>
<feature type="compositionally biased region" description="Gly residues" evidence="3">
    <location>
        <begin position="263"/>
        <end position="281"/>
    </location>
</feature>
<dbReference type="Proteomes" id="UP001211907">
    <property type="component" value="Unassembled WGS sequence"/>
</dbReference>
<name>A0AAD5SSI2_9FUNG</name>
<comment type="caution">
    <text evidence="5">The sequence shown here is derived from an EMBL/GenBank/DDBJ whole genome shotgun (WGS) entry which is preliminary data.</text>
</comment>
<keyword evidence="1 2" id="KW-0694">RNA-binding</keyword>
<dbReference type="InterPro" id="IPR048892">
    <property type="entry name" value="Nrd1_Seb1_dom2"/>
</dbReference>
<dbReference type="Pfam" id="PF00076">
    <property type="entry name" value="RRM_1"/>
    <property type="match status" value="1"/>
</dbReference>
<dbReference type="EMBL" id="JADGJH010002245">
    <property type="protein sequence ID" value="KAJ3101064.1"/>
    <property type="molecule type" value="Genomic_DNA"/>
</dbReference>
<dbReference type="InterPro" id="IPR000504">
    <property type="entry name" value="RRM_dom"/>
</dbReference>
<feature type="compositionally biased region" description="Basic and acidic residues" evidence="3">
    <location>
        <begin position="329"/>
        <end position="343"/>
    </location>
</feature>
<accession>A0AAD5SSI2</accession>
<evidence type="ECO:0000313" key="5">
    <source>
        <dbReference type="EMBL" id="KAJ3101064.1"/>
    </source>
</evidence>
<feature type="region of interest" description="Disordered" evidence="3">
    <location>
        <begin position="255"/>
        <end position="350"/>
    </location>
</feature>
<dbReference type="InterPro" id="IPR050502">
    <property type="entry name" value="Euk_RNA-bind_prot"/>
</dbReference>
<feature type="compositionally biased region" description="Basic and acidic residues" evidence="3">
    <location>
        <begin position="296"/>
        <end position="311"/>
    </location>
</feature>
<feature type="compositionally biased region" description="Basic residues" evidence="3">
    <location>
        <begin position="312"/>
        <end position="324"/>
    </location>
</feature>
<dbReference type="GO" id="GO:0005634">
    <property type="term" value="C:nucleus"/>
    <property type="evidence" value="ECO:0007669"/>
    <property type="project" value="TreeGrafter"/>
</dbReference>
<dbReference type="PANTHER" id="PTHR48025">
    <property type="entry name" value="OS02G0815200 PROTEIN"/>
    <property type="match status" value="1"/>
</dbReference>